<dbReference type="PANTHER" id="PTHR33067">
    <property type="entry name" value="RNA-DIRECTED DNA POLYMERASE-RELATED"/>
    <property type="match status" value="1"/>
</dbReference>
<proteinExistence type="predicted"/>
<name>A0ABQ5H5J0_9ASTR</name>
<dbReference type="PANTHER" id="PTHR33067:SF9">
    <property type="entry name" value="RNA-DIRECTED DNA POLYMERASE"/>
    <property type="match status" value="1"/>
</dbReference>
<dbReference type="InterPro" id="IPR021109">
    <property type="entry name" value="Peptidase_aspartic_dom_sf"/>
</dbReference>
<gene>
    <name evidence="1" type="ORF">Tco_1057257</name>
</gene>
<keyword evidence="2" id="KW-1185">Reference proteome</keyword>
<accession>A0ABQ5H5J0</accession>
<dbReference type="Gene3D" id="2.40.70.10">
    <property type="entry name" value="Acid Proteases"/>
    <property type="match status" value="1"/>
</dbReference>
<dbReference type="CDD" id="cd00303">
    <property type="entry name" value="retropepsin_like"/>
    <property type="match status" value="1"/>
</dbReference>
<organism evidence="1 2">
    <name type="scientific">Tanacetum coccineum</name>
    <dbReference type="NCBI Taxonomy" id="301880"/>
    <lineage>
        <taxon>Eukaryota</taxon>
        <taxon>Viridiplantae</taxon>
        <taxon>Streptophyta</taxon>
        <taxon>Embryophyta</taxon>
        <taxon>Tracheophyta</taxon>
        <taxon>Spermatophyta</taxon>
        <taxon>Magnoliopsida</taxon>
        <taxon>eudicotyledons</taxon>
        <taxon>Gunneridae</taxon>
        <taxon>Pentapetalae</taxon>
        <taxon>asterids</taxon>
        <taxon>campanulids</taxon>
        <taxon>Asterales</taxon>
        <taxon>Asteraceae</taxon>
        <taxon>Asteroideae</taxon>
        <taxon>Anthemideae</taxon>
        <taxon>Anthemidinae</taxon>
        <taxon>Tanacetum</taxon>
    </lineage>
</organism>
<sequence length="390" mass="45371">MNSPEFNLISDLEDQFEEEETEAIAETMEEYMCKTRGDYGSGVTRPKINAKDHFELKGQFLKELHDNTFSGSDHEDANEHIEKVLEIVDLFHIPNITQDQIMLRAFPMSSPEPWDVSYVKDPITRKTVHLKKKEKPLKKHIILNLVYHSYKEVTIEQQLRDSTKGIICCYQKPRSFDQGFGNLNQANEQDRTMKHPKGIAKNVLVGIGKFVFPVDFIILDMPEDINVPLILGRPFLSTAHAKIDVFKRKITLRRRNQVNDLEPTIEEGEVVDKPMFDEVKTRNDGNMISRINGYPSYCDFDRRIHIDCAYNLKFSCMMGFKYVHTNFLLILPINVMSKKFYNSIMIDKIEFNGRNELGNFVNAPIFIENFHVIIDFRVVEDMDPYLDEGM</sequence>
<protein>
    <submittedName>
        <fullName evidence="1">Homeodomain-like protein</fullName>
    </submittedName>
</protein>
<evidence type="ECO:0000313" key="2">
    <source>
        <dbReference type="Proteomes" id="UP001151760"/>
    </source>
</evidence>
<dbReference type="Pfam" id="PF08284">
    <property type="entry name" value="RVP_2"/>
    <property type="match status" value="1"/>
</dbReference>
<dbReference type="Proteomes" id="UP001151760">
    <property type="component" value="Unassembled WGS sequence"/>
</dbReference>
<comment type="caution">
    <text evidence="1">The sequence shown here is derived from an EMBL/GenBank/DDBJ whole genome shotgun (WGS) entry which is preliminary data.</text>
</comment>
<reference evidence="1" key="2">
    <citation type="submission" date="2022-01" db="EMBL/GenBank/DDBJ databases">
        <authorList>
            <person name="Yamashiro T."/>
            <person name="Shiraishi A."/>
            <person name="Satake H."/>
            <person name="Nakayama K."/>
        </authorList>
    </citation>
    <scope>NUCLEOTIDE SEQUENCE</scope>
</reference>
<dbReference type="EMBL" id="BQNB010019212">
    <property type="protein sequence ID" value="GJT82915.1"/>
    <property type="molecule type" value="Genomic_DNA"/>
</dbReference>
<reference evidence="1" key="1">
    <citation type="journal article" date="2022" name="Int. J. Mol. Sci.">
        <title>Draft Genome of Tanacetum Coccineum: Genomic Comparison of Closely Related Tanacetum-Family Plants.</title>
        <authorList>
            <person name="Yamashiro T."/>
            <person name="Shiraishi A."/>
            <person name="Nakayama K."/>
            <person name="Satake H."/>
        </authorList>
    </citation>
    <scope>NUCLEOTIDE SEQUENCE</scope>
</reference>
<evidence type="ECO:0000313" key="1">
    <source>
        <dbReference type="EMBL" id="GJT82915.1"/>
    </source>
</evidence>